<reference evidence="1" key="1">
    <citation type="journal article" date="2020" name="Stud. Mycol.">
        <title>101 Dothideomycetes genomes: a test case for predicting lifestyles and emergence of pathogens.</title>
        <authorList>
            <person name="Haridas S."/>
            <person name="Albert R."/>
            <person name="Binder M."/>
            <person name="Bloem J."/>
            <person name="Labutti K."/>
            <person name="Salamov A."/>
            <person name="Andreopoulos B."/>
            <person name="Baker S."/>
            <person name="Barry K."/>
            <person name="Bills G."/>
            <person name="Bluhm B."/>
            <person name="Cannon C."/>
            <person name="Castanera R."/>
            <person name="Culley D."/>
            <person name="Daum C."/>
            <person name="Ezra D."/>
            <person name="Gonzalez J."/>
            <person name="Henrissat B."/>
            <person name="Kuo A."/>
            <person name="Liang C."/>
            <person name="Lipzen A."/>
            <person name="Lutzoni F."/>
            <person name="Magnuson J."/>
            <person name="Mondo S."/>
            <person name="Nolan M."/>
            <person name="Ohm R."/>
            <person name="Pangilinan J."/>
            <person name="Park H.-J."/>
            <person name="Ramirez L."/>
            <person name="Alfaro M."/>
            <person name="Sun H."/>
            <person name="Tritt A."/>
            <person name="Yoshinaga Y."/>
            <person name="Zwiers L.-H."/>
            <person name="Turgeon B."/>
            <person name="Goodwin S."/>
            <person name="Spatafora J."/>
            <person name="Crous P."/>
            <person name="Grigoriev I."/>
        </authorList>
    </citation>
    <scope>NUCLEOTIDE SEQUENCE</scope>
    <source>
        <strain evidence="1">SCOH1-5</strain>
    </source>
</reference>
<organism evidence="1 2">
    <name type="scientific">Cercospora zeae-maydis SCOH1-5</name>
    <dbReference type="NCBI Taxonomy" id="717836"/>
    <lineage>
        <taxon>Eukaryota</taxon>
        <taxon>Fungi</taxon>
        <taxon>Dikarya</taxon>
        <taxon>Ascomycota</taxon>
        <taxon>Pezizomycotina</taxon>
        <taxon>Dothideomycetes</taxon>
        <taxon>Dothideomycetidae</taxon>
        <taxon>Mycosphaerellales</taxon>
        <taxon>Mycosphaerellaceae</taxon>
        <taxon>Cercospora</taxon>
    </lineage>
</organism>
<sequence length="179" mass="20028">MAASSAYLTDQTKRFLKAIGSSVPKDKVVAIAEFAKSADVLDFYKEKPHTPFWYMRLKREDQEDAPHVGSIADAWVEDEENIKRAAEHVQRPLKPAHRSLVRAFGIYQFKARKDGWMWADPSTDSDPQTLVCVALDNLGLENGFFMELDSGQDVCIDGNDKILVPPTGGGLAILFWVDI</sequence>
<keyword evidence="2" id="KW-1185">Reference proteome</keyword>
<gene>
    <name evidence="1" type="ORF">CERZMDRAFT_100980</name>
</gene>
<protein>
    <submittedName>
        <fullName evidence="1">Uncharacterized protein</fullName>
    </submittedName>
</protein>
<dbReference type="AlphaFoldDB" id="A0A6A6F6C1"/>
<evidence type="ECO:0000313" key="2">
    <source>
        <dbReference type="Proteomes" id="UP000799539"/>
    </source>
</evidence>
<name>A0A6A6F6C1_9PEZI</name>
<accession>A0A6A6F6C1</accession>
<dbReference type="EMBL" id="ML992690">
    <property type="protein sequence ID" value="KAF2208993.1"/>
    <property type="molecule type" value="Genomic_DNA"/>
</dbReference>
<dbReference type="Proteomes" id="UP000799539">
    <property type="component" value="Unassembled WGS sequence"/>
</dbReference>
<proteinExistence type="predicted"/>
<evidence type="ECO:0000313" key="1">
    <source>
        <dbReference type="EMBL" id="KAF2208993.1"/>
    </source>
</evidence>
<dbReference type="OrthoDB" id="3621359at2759"/>